<accession>A0A8B6G0X5</accession>
<feature type="region of interest" description="Disordered" evidence="1">
    <location>
        <begin position="211"/>
        <end position="275"/>
    </location>
</feature>
<keyword evidence="3" id="KW-1185">Reference proteome</keyword>
<gene>
    <name evidence="2" type="ORF">MGAL_10B089718</name>
</gene>
<dbReference type="EMBL" id="UYJE01007694">
    <property type="protein sequence ID" value="VDI57141.1"/>
    <property type="molecule type" value="Genomic_DNA"/>
</dbReference>
<proteinExistence type="predicted"/>
<feature type="compositionally biased region" description="Basic and acidic residues" evidence="1">
    <location>
        <begin position="211"/>
        <end position="229"/>
    </location>
</feature>
<reference evidence="2" key="1">
    <citation type="submission" date="2018-11" db="EMBL/GenBank/DDBJ databases">
        <authorList>
            <person name="Alioto T."/>
            <person name="Alioto T."/>
        </authorList>
    </citation>
    <scope>NUCLEOTIDE SEQUENCE</scope>
</reference>
<dbReference type="AlphaFoldDB" id="A0A8B6G0X5"/>
<organism evidence="2 3">
    <name type="scientific">Mytilus galloprovincialis</name>
    <name type="common">Mediterranean mussel</name>
    <dbReference type="NCBI Taxonomy" id="29158"/>
    <lineage>
        <taxon>Eukaryota</taxon>
        <taxon>Metazoa</taxon>
        <taxon>Spiralia</taxon>
        <taxon>Lophotrochozoa</taxon>
        <taxon>Mollusca</taxon>
        <taxon>Bivalvia</taxon>
        <taxon>Autobranchia</taxon>
        <taxon>Pteriomorphia</taxon>
        <taxon>Mytilida</taxon>
        <taxon>Mytiloidea</taxon>
        <taxon>Mytilidae</taxon>
        <taxon>Mytilinae</taxon>
        <taxon>Mytilus</taxon>
    </lineage>
</organism>
<dbReference type="Proteomes" id="UP000596742">
    <property type="component" value="Unassembled WGS sequence"/>
</dbReference>
<name>A0A8B6G0X5_MYTGA</name>
<sequence>MEKEHTLLPFSSPTTIYISGPTQAGKSIFTKKLIENADVMFTKPPEKILYAYSEYQPLFDDIQSSNLIFHEGLPDKQKIEEFTQDTQHSLIVLDDLISKVVQSEEVLHLFAVTSHHKKASVVLISQSLYPPGKYSKSISLNCANFVLFHNPRDMRQIVTFASQILPGMTRYFLDAFLKITKQKYAYILIDLSPHREDRQYMLRTGIFPEDKQDKPTGEIMENEHGEKPQISKPIEQVPNSDPAEMGRFVEKINDDASGTPGILDQPPKKMKKKKI</sequence>
<protein>
    <submittedName>
        <fullName evidence="2">Uncharacterized protein</fullName>
    </submittedName>
</protein>
<evidence type="ECO:0000256" key="1">
    <source>
        <dbReference type="SAM" id="MobiDB-lite"/>
    </source>
</evidence>
<evidence type="ECO:0000313" key="3">
    <source>
        <dbReference type="Proteomes" id="UP000596742"/>
    </source>
</evidence>
<evidence type="ECO:0000313" key="2">
    <source>
        <dbReference type="EMBL" id="VDI57141.1"/>
    </source>
</evidence>
<dbReference type="OrthoDB" id="7692288at2759"/>
<comment type="caution">
    <text evidence="2">The sequence shown here is derived from an EMBL/GenBank/DDBJ whole genome shotgun (WGS) entry which is preliminary data.</text>
</comment>